<reference evidence="2" key="2">
    <citation type="submission" date="2023-01" db="EMBL/GenBank/DDBJ databases">
        <title>Draft genome sequence of Portibacter lacus strain NBRC 108769.</title>
        <authorList>
            <person name="Sun Q."/>
            <person name="Mori K."/>
        </authorList>
    </citation>
    <scope>NUCLEOTIDE SEQUENCE</scope>
    <source>
        <strain evidence="2">NBRC 108769</strain>
    </source>
</reference>
<comment type="caution">
    <text evidence="2">The sequence shown here is derived from an EMBL/GenBank/DDBJ whole genome shotgun (WGS) entry which is preliminary data.</text>
</comment>
<keyword evidence="1" id="KW-1133">Transmembrane helix</keyword>
<dbReference type="Proteomes" id="UP001156666">
    <property type="component" value="Unassembled WGS sequence"/>
</dbReference>
<dbReference type="EMBL" id="BSOH01000010">
    <property type="protein sequence ID" value="GLR17187.1"/>
    <property type="molecule type" value="Genomic_DNA"/>
</dbReference>
<sequence length="148" mass="17396">MKINWGTGLLIFFILYIGNLVRVVVKSTTIDHSLVEENYYEHDIHFQEKLDKIKNRKLLAQDLNITYNQTEKKLKLDFGEQSDFKNAQVHLYRASDKSSDFNYSIDNTADAADIDLETLIPGKWQVKVEWADNARSYFKEQDIYIQKL</sequence>
<keyword evidence="1" id="KW-0812">Transmembrane</keyword>
<keyword evidence="3" id="KW-1185">Reference proteome</keyword>
<proteinExistence type="predicted"/>
<evidence type="ECO:0000313" key="3">
    <source>
        <dbReference type="Proteomes" id="UP001156666"/>
    </source>
</evidence>
<keyword evidence="1" id="KW-0472">Membrane</keyword>
<dbReference type="InterPro" id="IPR008620">
    <property type="entry name" value="FixH"/>
</dbReference>
<dbReference type="RefSeq" id="WP_235293937.1">
    <property type="nucleotide sequence ID" value="NZ_BSOH01000010.1"/>
</dbReference>
<organism evidence="2 3">
    <name type="scientific">Portibacter lacus</name>
    <dbReference type="NCBI Taxonomy" id="1099794"/>
    <lineage>
        <taxon>Bacteria</taxon>
        <taxon>Pseudomonadati</taxon>
        <taxon>Bacteroidota</taxon>
        <taxon>Saprospiria</taxon>
        <taxon>Saprospirales</taxon>
        <taxon>Haliscomenobacteraceae</taxon>
        <taxon>Portibacter</taxon>
    </lineage>
</organism>
<accession>A0AA37WEE9</accession>
<feature type="transmembrane region" description="Helical" evidence="1">
    <location>
        <begin position="6"/>
        <end position="25"/>
    </location>
</feature>
<dbReference type="Pfam" id="PF05751">
    <property type="entry name" value="FixH"/>
    <property type="match status" value="1"/>
</dbReference>
<protein>
    <submittedName>
        <fullName evidence="2">Cytochrome Cbb3 oxidase maturation protein CcoH</fullName>
    </submittedName>
</protein>
<dbReference type="AlphaFoldDB" id="A0AA37WEE9"/>
<evidence type="ECO:0000313" key="2">
    <source>
        <dbReference type="EMBL" id="GLR17187.1"/>
    </source>
</evidence>
<reference evidence="2" key="1">
    <citation type="journal article" date="2014" name="Int. J. Syst. Evol. Microbiol.">
        <title>Complete genome sequence of Corynebacterium casei LMG S-19264T (=DSM 44701T), isolated from a smear-ripened cheese.</title>
        <authorList>
            <consortium name="US DOE Joint Genome Institute (JGI-PGF)"/>
            <person name="Walter F."/>
            <person name="Albersmeier A."/>
            <person name="Kalinowski J."/>
            <person name="Ruckert C."/>
        </authorList>
    </citation>
    <scope>NUCLEOTIDE SEQUENCE</scope>
    <source>
        <strain evidence="2">NBRC 108769</strain>
    </source>
</reference>
<evidence type="ECO:0000256" key="1">
    <source>
        <dbReference type="SAM" id="Phobius"/>
    </source>
</evidence>
<name>A0AA37WEE9_9BACT</name>
<gene>
    <name evidence="2" type="primary">ccoH</name>
    <name evidence="2" type="ORF">GCM10007940_18020</name>
</gene>